<dbReference type="NCBIfam" id="TIGR00756">
    <property type="entry name" value="PPR"/>
    <property type="match status" value="1"/>
</dbReference>
<dbReference type="PANTHER" id="PTHR45717">
    <property type="entry name" value="OS12G0527900 PROTEIN"/>
    <property type="match status" value="1"/>
</dbReference>
<keyword evidence="2" id="KW-0677">Repeat</keyword>
<dbReference type="GO" id="GO:0005739">
    <property type="term" value="C:mitochondrion"/>
    <property type="evidence" value="ECO:0007669"/>
    <property type="project" value="TreeGrafter"/>
</dbReference>
<organism evidence="3 4">
    <name type="scientific">Acer saccharum</name>
    <name type="common">Sugar maple</name>
    <dbReference type="NCBI Taxonomy" id="4024"/>
    <lineage>
        <taxon>Eukaryota</taxon>
        <taxon>Viridiplantae</taxon>
        <taxon>Streptophyta</taxon>
        <taxon>Embryophyta</taxon>
        <taxon>Tracheophyta</taxon>
        <taxon>Spermatophyta</taxon>
        <taxon>Magnoliopsida</taxon>
        <taxon>eudicotyledons</taxon>
        <taxon>Gunneridae</taxon>
        <taxon>Pentapetalae</taxon>
        <taxon>rosids</taxon>
        <taxon>malvids</taxon>
        <taxon>Sapindales</taxon>
        <taxon>Sapindaceae</taxon>
        <taxon>Hippocastanoideae</taxon>
        <taxon>Acereae</taxon>
        <taxon>Acer</taxon>
    </lineage>
</organism>
<reference evidence="3" key="1">
    <citation type="journal article" date="2022" name="Plant J.">
        <title>Strategies of tolerance reflected in two North American maple genomes.</title>
        <authorList>
            <person name="McEvoy S.L."/>
            <person name="Sezen U.U."/>
            <person name="Trouern-Trend A."/>
            <person name="McMahon S.M."/>
            <person name="Schaberg P.G."/>
            <person name="Yang J."/>
            <person name="Wegrzyn J.L."/>
            <person name="Swenson N.G."/>
        </authorList>
    </citation>
    <scope>NUCLEOTIDE SEQUENCE</scope>
    <source>
        <strain evidence="3">NS2018</strain>
    </source>
</reference>
<proteinExistence type="inferred from homology"/>
<dbReference type="PANTHER" id="PTHR45717:SF6">
    <property type="entry name" value="PENTACOTRIPEPTIDE-REPEAT REGION OF PRORP DOMAIN-CONTAINING PROTEIN"/>
    <property type="match status" value="1"/>
</dbReference>
<evidence type="ECO:0000256" key="2">
    <source>
        <dbReference type="ARBA" id="ARBA00022737"/>
    </source>
</evidence>
<dbReference type="AlphaFoldDB" id="A0AA39S7J5"/>
<dbReference type="Gene3D" id="1.25.40.10">
    <property type="entry name" value="Tetratricopeptide repeat domain"/>
    <property type="match status" value="1"/>
</dbReference>
<reference evidence="3" key="2">
    <citation type="submission" date="2023-06" db="EMBL/GenBank/DDBJ databases">
        <authorList>
            <person name="Swenson N.G."/>
            <person name="Wegrzyn J.L."/>
            <person name="Mcevoy S.L."/>
        </authorList>
    </citation>
    <scope>NUCLEOTIDE SEQUENCE</scope>
    <source>
        <strain evidence="3">NS2018</strain>
        <tissue evidence="3">Leaf</tissue>
    </source>
</reference>
<comment type="similarity">
    <text evidence="1">Belongs to the PPR family. P subfamily.</text>
</comment>
<evidence type="ECO:0000313" key="4">
    <source>
        <dbReference type="Proteomes" id="UP001168877"/>
    </source>
</evidence>
<sequence length="261" mass="29173">MEVVMSAYVAASEISMMEIVLKWMEKDPNFVVDWKVYSIAANGYLKVGLIEKALPMQNELYRAWNTFKPQGDEKMGPSYACMITCLAKLDDIDGAEKIFEEWESQCSTVCDNRVLICLLIAYCKEALFEKAESAVTKALEGGKPHASLWNVLAMGYKRDNQMAKGAEMLKRALSAGKQRWSPNSVTLAACLDYSEGQGDVGGTEDTIRLLKKLGPLTRDIYHRWLRICVATGASVSEVLDHMKKDGNLPMKKHTRSLNLGF</sequence>
<gene>
    <name evidence="3" type="ORF">LWI29_009438</name>
</gene>
<evidence type="ECO:0000313" key="3">
    <source>
        <dbReference type="EMBL" id="KAK0589087.1"/>
    </source>
</evidence>
<evidence type="ECO:0008006" key="5">
    <source>
        <dbReference type="Google" id="ProtNLM"/>
    </source>
</evidence>
<evidence type="ECO:0000256" key="1">
    <source>
        <dbReference type="ARBA" id="ARBA00007626"/>
    </source>
</evidence>
<protein>
    <recommendedName>
        <fullName evidence="5">Pentatricopeptide repeat-containing protein</fullName>
    </recommendedName>
</protein>
<dbReference type="Proteomes" id="UP001168877">
    <property type="component" value="Unassembled WGS sequence"/>
</dbReference>
<name>A0AA39S7J5_ACESA</name>
<dbReference type="InterPro" id="IPR011990">
    <property type="entry name" value="TPR-like_helical_dom_sf"/>
</dbReference>
<comment type="caution">
    <text evidence="3">The sequence shown here is derived from an EMBL/GenBank/DDBJ whole genome shotgun (WGS) entry which is preliminary data.</text>
</comment>
<dbReference type="Pfam" id="PF01535">
    <property type="entry name" value="PPR"/>
    <property type="match status" value="1"/>
</dbReference>
<dbReference type="InterPro" id="IPR002885">
    <property type="entry name" value="PPR_rpt"/>
</dbReference>
<keyword evidence="4" id="KW-1185">Reference proteome</keyword>
<dbReference type="GO" id="GO:0003729">
    <property type="term" value="F:mRNA binding"/>
    <property type="evidence" value="ECO:0007669"/>
    <property type="project" value="UniProtKB-ARBA"/>
</dbReference>
<dbReference type="EMBL" id="JAUESC010000381">
    <property type="protein sequence ID" value="KAK0589087.1"/>
    <property type="molecule type" value="Genomic_DNA"/>
</dbReference>
<accession>A0AA39S7J5</accession>
<dbReference type="SUPFAM" id="SSF81901">
    <property type="entry name" value="HCP-like"/>
    <property type="match status" value="1"/>
</dbReference>